<name>A0A1H2SFV6_9GAMM</name>
<dbReference type="STRING" id="574349.SAMN05443545_101540"/>
<feature type="coiled-coil region" evidence="1">
    <location>
        <begin position="63"/>
        <end position="90"/>
    </location>
</feature>
<protein>
    <submittedName>
        <fullName evidence="4">Protein refolding chaperone Spy/CpxP family</fullName>
    </submittedName>
</protein>
<evidence type="ECO:0000313" key="5">
    <source>
        <dbReference type="Proteomes" id="UP000198500"/>
    </source>
</evidence>
<evidence type="ECO:0000256" key="3">
    <source>
        <dbReference type="SAM" id="SignalP"/>
    </source>
</evidence>
<organism evidence="4 5">
    <name type="scientific">Aidingimonas halophila</name>
    <dbReference type="NCBI Taxonomy" id="574349"/>
    <lineage>
        <taxon>Bacteria</taxon>
        <taxon>Pseudomonadati</taxon>
        <taxon>Pseudomonadota</taxon>
        <taxon>Gammaproteobacteria</taxon>
        <taxon>Oceanospirillales</taxon>
        <taxon>Halomonadaceae</taxon>
        <taxon>Aidingimonas</taxon>
    </lineage>
</organism>
<feature type="compositionally biased region" description="Basic residues" evidence="2">
    <location>
        <begin position="198"/>
        <end position="209"/>
    </location>
</feature>
<keyword evidence="1" id="KW-0175">Coiled coil</keyword>
<dbReference type="OrthoDB" id="6169202at2"/>
<evidence type="ECO:0000313" key="4">
    <source>
        <dbReference type="EMBL" id="SDW29869.1"/>
    </source>
</evidence>
<dbReference type="Proteomes" id="UP000198500">
    <property type="component" value="Unassembled WGS sequence"/>
</dbReference>
<dbReference type="RefSeq" id="WP_092567932.1">
    <property type="nucleotide sequence ID" value="NZ_BMXH01000001.1"/>
</dbReference>
<feature type="signal peptide" evidence="3">
    <location>
        <begin position="1"/>
        <end position="28"/>
    </location>
</feature>
<keyword evidence="5" id="KW-1185">Reference proteome</keyword>
<feature type="region of interest" description="Disordered" evidence="2">
    <location>
        <begin position="196"/>
        <end position="218"/>
    </location>
</feature>
<dbReference type="AlphaFoldDB" id="A0A1H2SFV6"/>
<proteinExistence type="predicted"/>
<dbReference type="EMBL" id="FNNI01000001">
    <property type="protein sequence ID" value="SDW29869.1"/>
    <property type="molecule type" value="Genomic_DNA"/>
</dbReference>
<reference evidence="4 5" key="1">
    <citation type="submission" date="2016-10" db="EMBL/GenBank/DDBJ databases">
        <authorList>
            <person name="de Groot N.N."/>
        </authorList>
    </citation>
    <scope>NUCLEOTIDE SEQUENCE [LARGE SCALE GENOMIC DNA]</scope>
    <source>
        <strain evidence="4 5">DSM 19219</strain>
    </source>
</reference>
<keyword evidence="3" id="KW-0732">Signal</keyword>
<feature type="chain" id="PRO_5011707841" evidence="3">
    <location>
        <begin position="29"/>
        <end position="218"/>
    </location>
</feature>
<evidence type="ECO:0000256" key="1">
    <source>
        <dbReference type="SAM" id="Coils"/>
    </source>
</evidence>
<sequence length="218" mass="25322">MIATPSRKFLLSSLFALALSPLSFMAMAAPGDDHSMPGHGKPPMHPMHFEAMAEKWELNDDELEALREVHDDYREQQKALREEHHQAMADILGEERIEEMTAQKRDRRHERSQARHEAIQERLDTLYASWNLDDQEKQALADAHTYMRDRISELRDQEFDSREEKRDAWLEIRDEHRDALAEVLNEDQIDVLKMVMKPGHHGGKPHGKPHHGDQATDA</sequence>
<gene>
    <name evidence="4" type="ORF">SAMN05443545_101540</name>
</gene>
<accession>A0A1H2SFV6</accession>
<evidence type="ECO:0000256" key="2">
    <source>
        <dbReference type="SAM" id="MobiDB-lite"/>
    </source>
</evidence>